<protein>
    <submittedName>
        <fullName evidence="1">Uncharacterized protein</fullName>
    </submittedName>
</protein>
<organism evidence="1 2">
    <name type="scientific">Brachionus plicatilis</name>
    <name type="common">Marine rotifer</name>
    <name type="synonym">Brachionus muelleri</name>
    <dbReference type="NCBI Taxonomy" id="10195"/>
    <lineage>
        <taxon>Eukaryota</taxon>
        <taxon>Metazoa</taxon>
        <taxon>Spiralia</taxon>
        <taxon>Gnathifera</taxon>
        <taxon>Rotifera</taxon>
        <taxon>Eurotatoria</taxon>
        <taxon>Monogononta</taxon>
        <taxon>Pseudotrocha</taxon>
        <taxon>Ploima</taxon>
        <taxon>Brachionidae</taxon>
        <taxon>Brachionus</taxon>
    </lineage>
</organism>
<evidence type="ECO:0000313" key="2">
    <source>
        <dbReference type="Proteomes" id="UP000276133"/>
    </source>
</evidence>
<dbReference type="Proteomes" id="UP000276133">
    <property type="component" value="Unassembled WGS sequence"/>
</dbReference>
<name>A0A3M7QJ20_BRAPC</name>
<reference evidence="1 2" key="1">
    <citation type="journal article" date="2018" name="Sci. Rep.">
        <title>Genomic signatures of local adaptation to the degree of environmental predictability in rotifers.</title>
        <authorList>
            <person name="Franch-Gras L."/>
            <person name="Hahn C."/>
            <person name="Garcia-Roger E.M."/>
            <person name="Carmona M.J."/>
            <person name="Serra M."/>
            <person name="Gomez A."/>
        </authorList>
    </citation>
    <scope>NUCLEOTIDE SEQUENCE [LARGE SCALE GENOMIC DNA]</scope>
    <source>
        <strain evidence="1">HYR1</strain>
    </source>
</reference>
<evidence type="ECO:0000313" key="1">
    <source>
        <dbReference type="EMBL" id="RNA11252.1"/>
    </source>
</evidence>
<dbReference type="AlphaFoldDB" id="A0A3M7QJ20"/>
<accession>A0A3M7QJ20</accession>
<dbReference type="EMBL" id="REGN01006005">
    <property type="protein sequence ID" value="RNA11252.1"/>
    <property type="molecule type" value="Genomic_DNA"/>
</dbReference>
<gene>
    <name evidence="1" type="ORF">BpHYR1_008753</name>
</gene>
<proteinExistence type="predicted"/>
<keyword evidence="2" id="KW-1185">Reference proteome</keyword>
<sequence length="97" mass="11195">MSLVFVQLTLNCKISKRTTTNKNVKYLGLLHKIEILIIKRLIYSSRSGKVGNKIVNVFFYSAYDFTKNNDNSLNDAGPIFYENPTNLFINLKKFVQN</sequence>
<comment type="caution">
    <text evidence="1">The sequence shown here is derived from an EMBL/GenBank/DDBJ whole genome shotgun (WGS) entry which is preliminary data.</text>
</comment>